<organism evidence="3">
    <name type="scientific">Candidatus Moduliflexus flocculans</name>
    <dbReference type="NCBI Taxonomy" id="1499966"/>
    <lineage>
        <taxon>Bacteria</taxon>
        <taxon>Candidatus Moduliflexota</taxon>
        <taxon>Candidatus Moduliflexia</taxon>
        <taxon>Candidatus Moduliflexales</taxon>
        <taxon>Candidatus Moduliflexaceae</taxon>
    </lineage>
</organism>
<reference evidence="3" key="1">
    <citation type="journal article" date="2015" name="PeerJ">
        <title>First genomic representation of candidate bacterial phylum KSB3 points to enhanced environmental sensing as a trigger of wastewater bulking.</title>
        <authorList>
            <person name="Sekiguchi Y."/>
            <person name="Ohashi A."/>
            <person name="Parks D.H."/>
            <person name="Yamauchi T."/>
            <person name="Tyson G.W."/>
            <person name="Hugenholtz P."/>
        </authorList>
    </citation>
    <scope>NUCLEOTIDE SEQUENCE [LARGE SCALE GENOMIC DNA]</scope>
</reference>
<proteinExistence type="predicted"/>
<dbReference type="AlphaFoldDB" id="A0A0S6W6D8"/>
<feature type="chain" id="PRO_5006631622" evidence="2">
    <location>
        <begin position="31"/>
        <end position="180"/>
    </location>
</feature>
<feature type="signal peptide" evidence="2">
    <location>
        <begin position="1"/>
        <end position="30"/>
    </location>
</feature>
<dbReference type="HOGENOM" id="CLU_1493404_0_0_0"/>
<accession>A0A0S6W6D8</accession>
<feature type="region of interest" description="Disordered" evidence="1">
    <location>
        <begin position="147"/>
        <end position="180"/>
    </location>
</feature>
<dbReference type="EMBL" id="DF820459">
    <property type="protein sequence ID" value="GAK53246.1"/>
    <property type="molecule type" value="Genomic_DNA"/>
</dbReference>
<dbReference type="STRING" id="1499966.U14_04511"/>
<evidence type="ECO:0000256" key="2">
    <source>
        <dbReference type="SAM" id="SignalP"/>
    </source>
</evidence>
<name>A0A0S6W6D8_9BACT</name>
<keyword evidence="4" id="KW-1185">Reference proteome</keyword>
<evidence type="ECO:0000313" key="3">
    <source>
        <dbReference type="EMBL" id="GAK53246.1"/>
    </source>
</evidence>
<feature type="compositionally biased region" description="Basic and acidic residues" evidence="1">
    <location>
        <begin position="147"/>
        <end position="165"/>
    </location>
</feature>
<keyword evidence="2" id="KW-0732">Signal</keyword>
<protein>
    <submittedName>
        <fullName evidence="3">Uncharacterized protein</fullName>
    </submittedName>
</protein>
<gene>
    <name evidence="3" type="ORF">U14_04511</name>
</gene>
<dbReference type="Proteomes" id="UP000030700">
    <property type="component" value="Unassembled WGS sequence"/>
</dbReference>
<evidence type="ECO:0000256" key="1">
    <source>
        <dbReference type="SAM" id="MobiDB-lite"/>
    </source>
</evidence>
<sequence length="180" mass="20103">MNPFFDKTLLIVLGTVVLSLFSFRPTVAFAAQADAPPIELVMIDARQPAYTVLIGIPRENVEQVKKQPKEDGLTILSWKAFETDAETLIGKGISNNEYPEIPLAKGILALLKLYPAMPFGVTWNGGVAVTYSDYKHAEKLYDLHQKSADEYEQKKPKDRASDPIHPENQFGALLGEDWKK</sequence>
<evidence type="ECO:0000313" key="4">
    <source>
        <dbReference type="Proteomes" id="UP000030700"/>
    </source>
</evidence>